<evidence type="ECO:0000313" key="3">
    <source>
        <dbReference type="EMBL" id="EQD37439.1"/>
    </source>
</evidence>
<dbReference type="InterPro" id="IPR036291">
    <property type="entry name" value="NAD(P)-bd_dom_sf"/>
</dbReference>
<dbReference type="InterPro" id="IPR002347">
    <property type="entry name" value="SDR_fam"/>
</dbReference>
<dbReference type="PANTHER" id="PTHR43669">
    <property type="entry name" value="5-KETO-D-GLUCONATE 5-REDUCTASE"/>
    <property type="match status" value="1"/>
</dbReference>
<dbReference type="PRINTS" id="PR00081">
    <property type="entry name" value="GDHRDH"/>
</dbReference>
<feature type="non-terminal residue" evidence="3">
    <location>
        <position position="145"/>
    </location>
</feature>
<dbReference type="EMBL" id="AUZX01012922">
    <property type="protein sequence ID" value="EQD37439.1"/>
    <property type="molecule type" value="Genomic_DNA"/>
</dbReference>
<proteinExistence type="inferred from homology"/>
<protein>
    <submittedName>
        <fullName evidence="3">Short-chain dehydrogenase/reductase SDR</fullName>
    </submittedName>
</protein>
<evidence type="ECO:0000256" key="1">
    <source>
        <dbReference type="ARBA" id="ARBA00006484"/>
    </source>
</evidence>
<organism evidence="3">
    <name type="scientific">mine drainage metagenome</name>
    <dbReference type="NCBI Taxonomy" id="410659"/>
    <lineage>
        <taxon>unclassified sequences</taxon>
        <taxon>metagenomes</taxon>
        <taxon>ecological metagenomes</taxon>
    </lineage>
</organism>
<comment type="caution">
    <text evidence="3">The sequence shown here is derived from an EMBL/GenBank/DDBJ whole genome shotgun (WGS) entry which is preliminary data.</text>
</comment>
<dbReference type="GO" id="GO:0016491">
    <property type="term" value="F:oxidoreductase activity"/>
    <property type="evidence" value="ECO:0007669"/>
    <property type="project" value="UniProtKB-KW"/>
</dbReference>
<dbReference type="PANTHER" id="PTHR43669:SF3">
    <property type="entry name" value="ALCOHOL DEHYDROGENASE, PUTATIVE (AFU_ORTHOLOGUE AFUA_3G03445)-RELATED"/>
    <property type="match status" value="1"/>
</dbReference>
<gene>
    <name evidence="3" type="ORF">B1A_17565</name>
</gene>
<evidence type="ECO:0000256" key="2">
    <source>
        <dbReference type="ARBA" id="ARBA00023002"/>
    </source>
</evidence>
<reference evidence="3" key="1">
    <citation type="submission" date="2013-08" db="EMBL/GenBank/DDBJ databases">
        <authorList>
            <person name="Mendez C."/>
            <person name="Richter M."/>
            <person name="Ferrer M."/>
            <person name="Sanchez J."/>
        </authorList>
    </citation>
    <scope>NUCLEOTIDE SEQUENCE</scope>
</reference>
<keyword evidence="2" id="KW-0560">Oxidoreductase</keyword>
<dbReference type="Gene3D" id="3.40.50.720">
    <property type="entry name" value="NAD(P)-binding Rossmann-like Domain"/>
    <property type="match status" value="1"/>
</dbReference>
<dbReference type="AlphaFoldDB" id="T1A957"/>
<accession>T1A957</accession>
<dbReference type="CDD" id="cd05233">
    <property type="entry name" value="SDR_c"/>
    <property type="match status" value="1"/>
</dbReference>
<sequence>MSDEVGLESQPNWLGLTGSRVLVAGAGGIGSACAKAFVNAGAKVALVDLDTDRLEVVLKELGPDALTIAADLSTGSGAREAVARAEADLGGIDVLVHAVGINLRKPVVDFTDDEWNRIQKINLDSAFYLGQAAGKSMIERRSGRI</sequence>
<dbReference type="Pfam" id="PF00106">
    <property type="entry name" value="adh_short"/>
    <property type="match status" value="1"/>
</dbReference>
<comment type="similarity">
    <text evidence="1">Belongs to the short-chain dehydrogenases/reductases (SDR) family.</text>
</comment>
<dbReference type="SUPFAM" id="SSF51735">
    <property type="entry name" value="NAD(P)-binding Rossmann-fold domains"/>
    <property type="match status" value="1"/>
</dbReference>
<reference evidence="3" key="2">
    <citation type="journal article" date="2014" name="ISME J.">
        <title>Microbial stratification in low pH oxic and suboxic macroscopic growths along an acid mine drainage.</title>
        <authorList>
            <person name="Mendez-Garcia C."/>
            <person name="Mesa V."/>
            <person name="Sprenger R.R."/>
            <person name="Richter M."/>
            <person name="Diez M.S."/>
            <person name="Solano J."/>
            <person name="Bargiela R."/>
            <person name="Golyshina O.V."/>
            <person name="Manteca A."/>
            <person name="Ramos J.L."/>
            <person name="Gallego J.R."/>
            <person name="Llorente I."/>
            <person name="Martins Dos Santos V.A."/>
            <person name="Jensen O.N."/>
            <person name="Pelaez A.I."/>
            <person name="Sanchez J."/>
            <person name="Ferrer M."/>
        </authorList>
    </citation>
    <scope>NUCLEOTIDE SEQUENCE</scope>
</reference>
<name>T1A957_9ZZZZ</name>